<gene>
    <name evidence="1" type="ORF">Tco025E_09912</name>
</gene>
<comment type="caution">
    <text evidence="1">The sequence shown here is derived from an EMBL/GenBank/DDBJ whole genome shotgun (WGS) entry which is preliminary data.</text>
</comment>
<evidence type="ECO:0000313" key="1">
    <source>
        <dbReference type="EMBL" id="RNE95803.1"/>
    </source>
</evidence>
<organism evidence="1 2">
    <name type="scientific">Trypanosoma conorhini</name>
    <dbReference type="NCBI Taxonomy" id="83891"/>
    <lineage>
        <taxon>Eukaryota</taxon>
        <taxon>Discoba</taxon>
        <taxon>Euglenozoa</taxon>
        <taxon>Kinetoplastea</taxon>
        <taxon>Metakinetoplastina</taxon>
        <taxon>Trypanosomatida</taxon>
        <taxon>Trypanosomatidae</taxon>
        <taxon>Trypanosoma</taxon>
    </lineage>
</organism>
<dbReference type="GeneID" id="40323523"/>
<keyword evidence="2" id="KW-1185">Reference proteome</keyword>
<dbReference type="Proteomes" id="UP000284403">
    <property type="component" value="Unassembled WGS sequence"/>
</dbReference>
<reference evidence="1 2" key="1">
    <citation type="journal article" date="2018" name="BMC Genomics">
        <title>Genomic comparison of Trypanosoma conorhini and Trypanosoma rangeli to Trypanosoma cruzi strains of high and low virulence.</title>
        <authorList>
            <person name="Bradwell K.R."/>
            <person name="Koparde V.N."/>
            <person name="Matveyev A.V."/>
            <person name="Serrano M.G."/>
            <person name="Alves J.M."/>
            <person name="Parikh H."/>
            <person name="Huang B."/>
            <person name="Lee V."/>
            <person name="Espinosa-Alvarez O."/>
            <person name="Ortiz P.A."/>
            <person name="Costa-Martins A.G."/>
            <person name="Teixeira M.M."/>
            <person name="Buck G.A."/>
        </authorList>
    </citation>
    <scope>NUCLEOTIDE SEQUENCE [LARGE SCALE GENOMIC DNA]</scope>
    <source>
        <strain evidence="1 2">025E</strain>
    </source>
</reference>
<protein>
    <submittedName>
        <fullName evidence="1">Uncharacterized protein</fullName>
    </submittedName>
</protein>
<dbReference type="RefSeq" id="XP_029223160.1">
    <property type="nucleotide sequence ID" value="XM_029376715.1"/>
</dbReference>
<sequence length="170" mass="19367">MGKLHRRSMHTPVRILVGVGRPHPEEPPQYHFLGYLTDNGSKADGTVRLQPFRRLTRFQEWDDGRSSPLGRDDSCRPTVIYASKKKSETLRRQMSQCLTVDFVRSGGLAKRCTTQRSKQFRFAKRGIERGGGRAYRRRGGRLAGVLQIQGENSDRLRTSECVATAQPRRP</sequence>
<dbReference type="AlphaFoldDB" id="A0A3R7N3G4"/>
<accession>A0A3R7N3G4</accession>
<dbReference type="EMBL" id="MKKU01001368">
    <property type="protein sequence ID" value="RNE95803.1"/>
    <property type="molecule type" value="Genomic_DNA"/>
</dbReference>
<evidence type="ECO:0000313" key="2">
    <source>
        <dbReference type="Proteomes" id="UP000284403"/>
    </source>
</evidence>
<proteinExistence type="predicted"/>
<name>A0A3R7N3G4_9TRYP</name>